<sequence length="85" mass="9447">MTDQAEKLFIVPVTALVATLLAAEREKGAPLTEGEVLQIRDQAPSIAMPAHAYRAVIKVWGYDDIDPENVWGEWQLARKSLEAEN</sequence>
<evidence type="ECO:0000313" key="2">
    <source>
        <dbReference type="Proteomes" id="UP000317122"/>
    </source>
</evidence>
<comment type="caution">
    <text evidence="1">The sequence shown here is derived from an EMBL/GenBank/DDBJ whole genome shotgun (WGS) entry which is preliminary data.</text>
</comment>
<protein>
    <submittedName>
        <fullName evidence="1">Uncharacterized protein</fullName>
    </submittedName>
</protein>
<dbReference type="EMBL" id="VLKT01000023">
    <property type="protein sequence ID" value="TWI34074.1"/>
    <property type="molecule type" value="Genomic_DNA"/>
</dbReference>
<evidence type="ECO:0000313" key="1">
    <source>
        <dbReference type="EMBL" id="TWI34074.1"/>
    </source>
</evidence>
<organism evidence="1 2">
    <name type="scientific">Mesorhizobium tianshanense</name>
    <dbReference type="NCBI Taxonomy" id="39844"/>
    <lineage>
        <taxon>Bacteria</taxon>
        <taxon>Pseudomonadati</taxon>
        <taxon>Pseudomonadota</taxon>
        <taxon>Alphaproteobacteria</taxon>
        <taxon>Hyphomicrobiales</taxon>
        <taxon>Phyllobacteriaceae</taxon>
        <taxon>Mesorhizobium</taxon>
    </lineage>
</organism>
<accession>A0A562NPF7</accession>
<gene>
    <name evidence="1" type="ORF">IQ26_03832</name>
</gene>
<dbReference type="AlphaFoldDB" id="A0A562NPF7"/>
<name>A0A562NPF7_9HYPH</name>
<dbReference type="RefSeq" id="WP_145719912.1">
    <property type="nucleotide sequence ID" value="NZ_BSPF01000002.1"/>
</dbReference>
<keyword evidence="2" id="KW-1185">Reference proteome</keyword>
<reference evidence="1 2" key="1">
    <citation type="journal article" date="2015" name="Stand. Genomic Sci.">
        <title>Genomic Encyclopedia of Bacterial and Archaeal Type Strains, Phase III: the genomes of soil and plant-associated and newly described type strains.</title>
        <authorList>
            <person name="Whitman W.B."/>
            <person name="Woyke T."/>
            <person name="Klenk H.P."/>
            <person name="Zhou Y."/>
            <person name="Lilburn T.G."/>
            <person name="Beck B.J."/>
            <person name="De Vos P."/>
            <person name="Vandamme P."/>
            <person name="Eisen J.A."/>
            <person name="Garrity G."/>
            <person name="Hugenholtz P."/>
            <person name="Kyrpides N.C."/>
        </authorList>
    </citation>
    <scope>NUCLEOTIDE SEQUENCE [LARGE SCALE GENOMIC DNA]</scope>
    <source>
        <strain evidence="1 2">CGMCC 1.2546</strain>
    </source>
</reference>
<dbReference type="Proteomes" id="UP000317122">
    <property type="component" value="Unassembled WGS sequence"/>
</dbReference>
<proteinExistence type="predicted"/>
<dbReference type="OrthoDB" id="7066376at2"/>